<keyword evidence="1" id="KW-1133">Transmembrane helix</keyword>
<evidence type="ECO:0000256" key="1">
    <source>
        <dbReference type="SAM" id="Phobius"/>
    </source>
</evidence>
<comment type="caution">
    <text evidence="2">The sequence shown here is derived from an EMBL/GenBank/DDBJ whole genome shotgun (WGS) entry which is preliminary data.</text>
</comment>
<protein>
    <submittedName>
        <fullName evidence="2">Uncharacterized protein</fullName>
    </submittedName>
</protein>
<dbReference type="EMBL" id="JAJODE010000045">
    <property type="protein sequence ID" value="MCD4839912.1"/>
    <property type="molecule type" value="Genomic_DNA"/>
</dbReference>
<evidence type="ECO:0000313" key="2">
    <source>
        <dbReference type="EMBL" id="MCD4839912.1"/>
    </source>
</evidence>
<proteinExistence type="predicted"/>
<dbReference type="RefSeq" id="WP_038536694.1">
    <property type="nucleotide sequence ID" value="NZ_JAAFZF010000029.1"/>
</dbReference>
<keyword evidence="1" id="KW-0472">Membrane</keyword>
<gene>
    <name evidence="2" type="ORF">LRS37_13730</name>
</gene>
<feature type="transmembrane region" description="Helical" evidence="1">
    <location>
        <begin position="36"/>
        <end position="56"/>
    </location>
</feature>
<evidence type="ECO:0000313" key="3">
    <source>
        <dbReference type="Proteomes" id="UP001162836"/>
    </source>
</evidence>
<dbReference type="Proteomes" id="UP001162836">
    <property type="component" value="Unassembled WGS sequence"/>
</dbReference>
<name>A0ABS8QKW4_9BACI</name>
<sequence length="76" mass="8732">MKKNRYLVCLLLSGLMLYYAVPRLHVAIEGEQGIFAISWLALALMVIAGNLTGILYSPKKQYQKPQPRRVKKRSFH</sequence>
<reference evidence="2 3" key="1">
    <citation type="journal article" date="2023" name="Antonie Van Leeuwenhoek">
        <title>Unveiling the genomic potential of a novel thermostable glycoside hydrolases producing Neobacillus sedimentimangrovi UE25.</title>
        <authorList>
            <person name="Ejaz U."/>
            <person name="Saleem F."/>
            <person name="Rashid R."/>
            <person name="Hasan K.A."/>
            <person name="Syed M.N."/>
            <person name="Sohail M."/>
        </authorList>
    </citation>
    <scope>NUCLEOTIDE SEQUENCE [LARGE SCALE GENOMIC DNA]</scope>
    <source>
        <strain evidence="2 3">UE25</strain>
    </source>
</reference>
<organism evidence="2 3">
    <name type="scientific">Neobacillus sedimentimangrovi</name>
    <dbReference type="NCBI Taxonomy" id="2699460"/>
    <lineage>
        <taxon>Bacteria</taxon>
        <taxon>Bacillati</taxon>
        <taxon>Bacillota</taxon>
        <taxon>Bacilli</taxon>
        <taxon>Bacillales</taxon>
        <taxon>Bacillaceae</taxon>
        <taxon>Neobacillus</taxon>
    </lineage>
</organism>
<keyword evidence="3" id="KW-1185">Reference proteome</keyword>
<accession>A0ABS8QKW4</accession>
<keyword evidence="1" id="KW-0812">Transmembrane</keyword>